<dbReference type="Pfam" id="PF00069">
    <property type="entry name" value="Pkinase"/>
    <property type="match status" value="1"/>
</dbReference>
<evidence type="ECO:0000259" key="12">
    <source>
        <dbReference type="PROSITE" id="PS50011"/>
    </source>
</evidence>
<dbReference type="AlphaFoldDB" id="A0AAQ3N9Q2"/>
<dbReference type="InterPro" id="IPR050660">
    <property type="entry name" value="NEK_Ser/Thr_kinase"/>
</dbReference>
<evidence type="ECO:0000256" key="8">
    <source>
        <dbReference type="ARBA" id="ARBA00047899"/>
    </source>
</evidence>
<dbReference type="InterPro" id="IPR017441">
    <property type="entry name" value="Protein_kinase_ATP_BS"/>
</dbReference>
<dbReference type="SUPFAM" id="SSF56112">
    <property type="entry name" value="Protein kinase-like (PK-like)"/>
    <property type="match status" value="1"/>
</dbReference>
<evidence type="ECO:0000256" key="10">
    <source>
        <dbReference type="PROSITE-ProRule" id="PRU10141"/>
    </source>
</evidence>
<feature type="compositionally biased region" description="Polar residues" evidence="11">
    <location>
        <begin position="409"/>
        <end position="426"/>
    </location>
</feature>
<proteinExistence type="inferred from homology"/>
<keyword evidence="3" id="KW-0723">Serine/threonine-protein kinase</keyword>
<feature type="binding site" evidence="10">
    <location>
        <position position="64"/>
    </location>
    <ligand>
        <name>ATP</name>
        <dbReference type="ChEBI" id="CHEBI:30616"/>
    </ligand>
</feature>
<dbReference type="InterPro" id="IPR008271">
    <property type="entry name" value="Ser/Thr_kinase_AS"/>
</dbReference>
<dbReference type="Gene3D" id="3.30.200.20">
    <property type="entry name" value="Phosphorylase Kinase, domain 1"/>
    <property type="match status" value="1"/>
</dbReference>
<evidence type="ECO:0000256" key="1">
    <source>
        <dbReference type="ARBA" id="ARBA00010886"/>
    </source>
</evidence>
<dbReference type="PROSITE" id="PS00107">
    <property type="entry name" value="PROTEIN_KINASE_ATP"/>
    <property type="match status" value="1"/>
</dbReference>
<dbReference type="SMART" id="SM00220">
    <property type="entry name" value="S_TKc"/>
    <property type="match status" value="1"/>
</dbReference>
<comment type="similarity">
    <text evidence="1">Belongs to the protein kinase superfamily. NEK Ser/Thr protein kinase family. NIMA subfamily.</text>
</comment>
<keyword evidence="4" id="KW-0808">Transferase</keyword>
<evidence type="ECO:0000256" key="6">
    <source>
        <dbReference type="ARBA" id="ARBA00022777"/>
    </source>
</evidence>
<dbReference type="Proteomes" id="UP001374535">
    <property type="component" value="Chromosome 6"/>
</dbReference>
<organism evidence="13 14">
    <name type="scientific">Vigna mungo</name>
    <name type="common">Black gram</name>
    <name type="synonym">Phaseolus mungo</name>
    <dbReference type="NCBI Taxonomy" id="3915"/>
    <lineage>
        <taxon>Eukaryota</taxon>
        <taxon>Viridiplantae</taxon>
        <taxon>Streptophyta</taxon>
        <taxon>Embryophyta</taxon>
        <taxon>Tracheophyta</taxon>
        <taxon>Spermatophyta</taxon>
        <taxon>Magnoliopsida</taxon>
        <taxon>eudicotyledons</taxon>
        <taxon>Gunneridae</taxon>
        <taxon>Pentapetalae</taxon>
        <taxon>rosids</taxon>
        <taxon>fabids</taxon>
        <taxon>Fabales</taxon>
        <taxon>Fabaceae</taxon>
        <taxon>Papilionoideae</taxon>
        <taxon>50 kb inversion clade</taxon>
        <taxon>NPAAA clade</taxon>
        <taxon>indigoferoid/millettioid clade</taxon>
        <taxon>Phaseoleae</taxon>
        <taxon>Vigna</taxon>
    </lineage>
</organism>
<evidence type="ECO:0000256" key="5">
    <source>
        <dbReference type="ARBA" id="ARBA00022741"/>
    </source>
</evidence>
<accession>A0AAQ3N9Q2</accession>
<reference evidence="13 14" key="1">
    <citation type="journal article" date="2023" name="Life. Sci Alliance">
        <title>Evolutionary insights into 3D genome organization and epigenetic landscape of Vigna mungo.</title>
        <authorList>
            <person name="Junaid A."/>
            <person name="Singh B."/>
            <person name="Bhatia S."/>
        </authorList>
    </citation>
    <scope>NUCLEOTIDE SEQUENCE [LARGE SCALE GENOMIC DNA]</scope>
    <source>
        <strain evidence="13">Urdbean</strain>
    </source>
</reference>
<evidence type="ECO:0000313" key="13">
    <source>
        <dbReference type="EMBL" id="WVZ04678.1"/>
    </source>
</evidence>
<dbReference type="InterPro" id="IPR011009">
    <property type="entry name" value="Kinase-like_dom_sf"/>
</dbReference>
<dbReference type="PANTHER" id="PTHR43671">
    <property type="entry name" value="SERINE/THREONINE-PROTEIN KINASE NEK"/>
    <property type="match status" value="1"/>
</dbReference>
<evidence type="ECO:0000256" key="3">
    <source>
        <dbReference type="ARBA" id="ARBA00022527"/>
    </source>
</evidence>
<dbReference type="PANTHER" id="PTHR43671:SF66">
    <property type="entry name" value="SERINE_THREONINE-PROTEIN KINASE NEK2"/>
    <property type="match status" value="1"/>
</dbReference>
<dbReference type="InterPro" id="IPR000719">
    <property type="entry name" value="Prot_kinase_dom"/>
</dbReference>
<evidence type="ECO:0000256" key="4">
    <source>
        <dbReference type="ARBA" id="ARBA00022679"/>
    </source>
</evidence>
<gene>
    <name evidence="13" type="ORF">V8G54_018024</name>
</gene>
<dbReference type="PROSITE" id="PS50011">
    <property type="entry name" value="PROTEIN_KINASE_DOM"/>
    <property type="match status" value="1"/>
</dbReference>
<feature type="domain" description="Protein kinase" evidence="12">
    <location>
        <begin position="35"/>
        <end position="290"/>
    </location>
</feature>
<keyword evidence="7 10" id="KW-0067">ATP-binding</keyword>
<sequence>MISPLTRKALVCRKWNFTLSLIVGGKVISIQMEQYEILEQIGKGAFGSALLVRHRHEKKMYVLKKIRLARQTDRTRRSAHQEMELISKVRNPFIVEYKDSWVEKGCFVCIIIGYCEGGDMAEAIKKAKGVNFSEEKLCKWLVQLLMALDYLHGNHILHRDVKCSNIFLTKDRDIRLGDFGLAKMLTSDDLASSVVGTPSYMCPELLADIPYGSKSDIWSLGCCIYEMAAHKPAFKALSRARQKYAAEKSRAEANSCLLLSICLMENATSFVFHIAKSRIRASELLNHPHLQPYIQKIHLKLNSPRRSTFPFQWPEPNYVRRTRFVEPESVSTLSDQDKCLSFSKDRALNPSISGTEQVSQCSTQRAHGLSTCSEEKIYELSVGCVGNKYNPDTKFSTVERTPRLRAVTASGTAKRQTIAPSKTTYTGPDRDSLPASKGPSGRFSSPTRARATTNLYTNFCVLGSVDSPNVSVNAPRIDKMAEYPMAYSEDPFFPVRGPSSTSARCSSSSTRSTADCSITMVKCTIQEDKVTVPNIISDACPGPKATQCPSEHVKACVSIRSSAEVDQRRFDTSSYQQRAEALEGLLEFSARLLQQQRFDELGVLLKPFGPEKVSPRETAIWLTKSFKETVV</sequence>
<evidence type="ECO:0000256" key="7">
    <source>
        <dbReference type="ARBA" id="ARBA00022840"/>
    </source>
</evidence>
<dbReference type="FunFam" id="3.30.200.20:FF:000108">
    <property type="entry name" value="Serine/threonine-protein kinase Nek2"/>
    <property type="match status" value="1"/>
</dbReference>
<comment type="catalytic activity">
    <reaction evidence="8">
        <text>L-threonyl-[protein] + ATP = O-phospho-L-threonyl-[protein] + ADP + H(+)</text>
        <dbReference type="Rhea" id="RHEA:46608"/>
        <dbReference type="Rhea" id="RHEA-COMP:11060"/>
        <dbReference type="Rhea" id="RHEA-COMP:11605"/>
        <dbReference type="ChEBI" id="CHEBI:15378"/>
        <dbReference type="ChEBI" id="CHEBI:30013"/>
        <dbReference type="ChEBI" id="CHEBI:30616"/>
        <dbReference type="ChEBI" id="CHEBI:61977"/>
        <dbReference type="ChEBI" id="CHEBI:456216"/>
        <dbReference type="EC" id="2.7.11.1"/>
    </reaction>
</comment>
<protein>
    <recommendedName>
        <fullName evidence="2">non-specific serine/threonine protein kinase</fullName>
        <ecNumber evidence="2">2.7.11.1</ecNumber>
    </recommendedName>
</protein>
<dbReference type="GO" id="GO:0005524">
    <property type="term" value="F:ATP binding"/>
    <property type="evidence" value="ECO:0007669"/>
    <property type="project" value="UniProtKB-UniRule"/>
</dbReference>
<keyword evidence="5 10" id="KW-0547">Nucleotide-binding</keyword>
<dbReference type="EC" id="2.7.11.1" evidence="2"/>
<feature type="region of interest" description="Disordered" evidence="11">
    <location>
        <begin position="409"/>
        <end position="448"/>
    </location>
</feature>
<dbReference type="PROSITE" id="PS00108">
    <property type="entry name" value="PROTEIN_KINASE_ST"/>
    <property type="match status" value="1"/>
</dbReference>
<dbReference type="CDD" id="cd08215">
    <property type="entry name" value="STKc_Nek"/>
    <property type="match status" value="1"/>
</dbReference>
<evidence type="ECO:0000256" key="9">
    <source>
        <dbReference type="ARBA" id="ARBA00048679"/>
    </source>
</evidence>
<evidence type="ECO:0000256" key="2">
    <source>
        <dbReference type="ARBA" id="ARBA00012513"/>
    </source>
</evidence>
<dbReference type="EMBL" id="CP144695">
    <property type="protein sequence ID" value="WVZ04678.1"/>
    <property type="molecule type" value="Genomic_DNA"/>
</dbReference>
<evidence type="ECO:0000313" key="14">
    <source>
        <dbReference type="Proteomes" id="UP001374535"/>
    </source>
</evidence>
<evidence type="ECO:0000256" key="11">
    <source>
        <dbReference type="SAM" id="MobiDB-lite"/>
    </source>
</evidence>
<keyword evidence="14" id="KW-1185">Reference proteome</keyword>
<keyword evidence="6" id="KW-0418">Kinase</keyword>
<dbReference type="Gene3D" id="1.10.510.10">
    <property type="entry name" value="Transferase(Phosphotransferase) domain 1"/>
    <property type="match status" value="1"/>
</dbReference>
<dbReference type="GO" id="GO:0004674">
    <property type="term" value="F:protein serine/threonine kinase activity"/>
    <property type="evidence" value="ECO:0007669"/>
    <property type="project" value="UniProtKB-KW"/>
</dbReference>
<name>A0AAQ3N9Q2_VIGMU</name>
<comment type="catalytic activity">
    <reaction evidence="9">
        <text>L-seryl-[protein] + ATP = O-phospho-L-seryl-[protein] + ADP + H(+)</text>
        <dbReference type="Rhea" id="RHEA:17989"/>
        <dbReference type="Rhea" id="RHEA-COMP:9863"/>
        <dbReference type="Rhea" id="RHEA-COMP:11604"/>
        <dbReference type="ChEBI" id="CHEBI:15378"/>
        <dbReference type="ChEBI" id="CHEBI:29999"/>
        <dbReference type="ChEBI" id="CHEBI:30616"/>
        <dbReference type="ChEBI" id="CHEBI:83421"/>
        <dbReference type="ChEBI" id="CHEBI:456216"/>
        <dbReference type="EC" id="2.7.11.1"/>
    </reaction>
</comment>